<dbReference type="Proteomes" id="UP000266723">
    <property type="component" value="Unassembled WGS sequence"/>
</dbReference>
<dbReference type="EMBL" id="QGKV02000299">
    <property type="protein sequence ID" value="KAF3592000.1"/>
    <property type="molecule type" value="Genomic_DNA"/>
</dbReference>
<comment type="caution">
    <text evidence="1">The sequence shown here is derived from an EMBL/GenBank/DDBJ whole genome shotgun (WGS) entry which is preliminary data.</text>
</comment>
<proteinExistence type="predicted"/>
<gene>
    <name evidence="1" type="ORF">DY000_02024017</name>
</gene>
<organism evidence="1 2">
    <name type="scientific">Brassica cretica</name>
    <name type="common">Mustard</name>
    <dbReference type="NCBI Taxonomy" id="69181"/>
    <lineage>
        <taxon>Eukaryota</taxon>
        <taxon>Viridiplantae</taxon>
        <taxon>Streptophyta</taxon>
        <taxon>Embryophyta</taxon>
        <taxon>Tracheophyta</taxon>
        <taxon>Spermatophyta</taxon>
        <taxon>Magnoliopsida</taxon>
        <taxon>eudicotyledons</taxon>
        <taxon>Gunneridae</taxon>
        <taxon>Pentapetalae</taxon>
        <taxon>rosids</taxon>
        <taxon>malvids</taxon>
        <taxon>Brassicales</taxon>
        <taxon>Brassicaceae</taxon>
        <taxon>Brassiceae</taxon>
        <taxon>Brassica</taxon>
    </lineage>
</organism>
<name>A0ABQ7E6E1_BRACR</name>
<reference evidence="1 2" key="1">
    <citation type="journal article" date="2020" name="BMC Genomics">
        <title>Intraspecific diversification of the crop wild relative Brassica cretica Lam. using demographic model selection.</title>
        <authorList>
            <person name="Kioukis A."/>
            <person name="Michalopoulou V.A."/>
            <person name="Briers L."/>
            <person name="Pirintsos S."/>
            <person name="Studholme D.J."/>
            <person name="Pavlidis P."/>
            <person name="Sarris P.F."/>
        </authorList>
    </citation>
    <scope>NUCLEOTIDE SEQUENCE [LARGE SCALE GENOMIC DNA]</scope>
    <source>
        <strain evidence="2">cv. PFS-1207/04</strain>
    </source>
</reference>
<accession>A0ABQ7E6E1</accession>
<sequence>MGQKLVQDTMQSMLLKEAKPVVKVSHQGKYLTPLLDTSADVFALGIGGKNESYMLIEVPRKEPDHKLSHEPPHNFEVKTLSRGGYDATIRSATKPEFNPKPYSTSQGANQDIHALKMPYLTNQEGLNHEDNFYGFYTHEGAHSNWNRSKVFTEKEVMNFTSQRFLNPSIYEYPTL</sequence>
<evidence type="ECO:0000313" key="2">
    <source>
        <dbReference type="Proteomes" id="UP000266723"/>
    </source>
</evidence>
<evidence type="ECO:0008006" key="3">
    <source>
        <dbReference type="Google" id="ProtNLM"/>
    </source>
</evidence>
<evidence type="ECO:0000313" key="1">
    <source>
        <dbReference type="EMBL" id="KAF3592000.1"/>
    </source>
</evidence>
<keyword evidence="2" id="KW-1185">Reference proteome</keyword>
<protein>
    <recommendedName>
        <fullName evidence="3">Xylanase inhibitor C-terminal domain-containing protein</fullName>
    </recommendedName>
</protein>